<keyword evidence="2" id="KW-0378">Hydrolase</keyword>
<dbReference type="InterPro" id="IPR023214">
    <property type="entry name" value="HAD_sf"/>
</dbReference>
<dbReference type="PROSITE" id="PS01229">
    <property type="entry name" value="COF_2"/>
    <property type="match status" value="1"/>
</dbReference>
<evidence type="ECO:0000313" key="3">
    <source>
        <dbReference type="Proteomes" id="UP000195981"/>
    </source>
</evidence>
<evidence type="ECO:0000313" key="2">
    <source>
        <dbReference type="EMBL" id="SLM94684.1"/>
    </source>
</evidence>
<dbReference type="EMBL" id="FWFG01000101">
    <property type="protein sequence ID" value="SLM94684.1"/>
    <property type="molecule type" value="Genomic_DNA"/>
</dbReference>
<organism evidence="2 3">
    <name type="scientific">Brachybacterium nesterenkovii</name>
    <dbReference type="NCBI Taxonomy" id="47847"/>
    <lineage>
        <taxon>Bacteria</taxon>
        <taxon>Bacillati</taxon>
        <taxon>Actinomycetota</taxon>
        <taxon>Actinomycetes</taxon>
        <taxon>Micrococcales</taxon>
        <taxon>Dermabacteraceae</taxon>
        <taxon>Brachybacterium</taxon>
    </lineage>
</organism>
<reference evidence="2 3" key="1">
    <citation type="submission" date="2017-02" db="EMBL/GenBank/DDBJ databases">
        <authorList>
            <person name="Peterson S.W."/>
        </authorList>
    </citation>
    <scope>NUCLEOTIDE SEQUENCE [LARGE SCALE GENOMIC DNA]</scope>
    <source>
        <strain evidence="2 3">CIP104813</strain>
    </source>
</reference>
<protein>
    <submittedName>
        <fullName evidence="2">Cof-like hydrolase</fullName>
    </submittedName>
</protein>
<sequence length="380" mass="39669">MSPDEGAEGTGEHRADEGAEVTSTHGAPEGAGSNPTDDAGERADDTSTQGAGKGAPAPDDKRVGRLRRSLARLRRASFTRASRGQGTVGAMTAATATSTDLDPALRDRIRAAVGDRGEREVLIGLDVDGTLVDHHGMMTERMHRTLQRAAEKHHVVIATGRSIGATLPIVRAAGVTRGFAVCSNGGVTLQIDAEARDGFRVVDVQSFQPGAALAALREVAPRAGFALEAPDGSFFSTGEFQDNSFGVRATPTPFDELTQMEAVRVVVHDPALSAEEFSEIVRSAGVHGVEYAIGTTAWLDMAAPGVSKATALEAIRERLDIPEGDTVTVGDGFNDVEMLRWAGVGFAMGQALDGVAEAADLRTGTVWEDGTAEVLEALGA</sequence>
<dbReference type="InterPro" id="IPR006379">
    <property type="entry name" value="HAD-SF_hydro_IIB"/>
</dbReference>
<feature type="region of interest" description="Disordered" evidence="1">
    <location>
        <begin position="1"/>
        <end position="65"/>
    </location>
</feature>
<dbReference type="NCBIfam" id="TIGR01484">
    <property type="entry name" value="HAD-SF-IIB"/>
    <property type="match status" value="1"/>
</dbReference>
<dbReference type="GO" id="GO:0005829">
    <property type="term" value="C:cytosol"/>
    <property type="evidence" value="ECO:0007669"/>
    <property type="project" value="TreeGrafter"/>
</dbReference>
<dbReference type="Pfam" id="PF08282">
    <property type="entry name" value="Hydrolase_3"/>
    <property type="match status" value="1"/>
</dbReference>
<dbReference type="InterPro" id="IPR036412">
    <property type="entry name" value="HAD-like_sf"/>
</dbReference>
<accession>A0A1X6X5T8</accession>
<dbReference type="GO" id="GO:0016791">
    <property type="term" value="F:phosphatase activity"/>
    <property type="evidence" value="ECO:0007669"/>
    <property type="project" value="TreeGrafter"/>
</dbReference>
<dbReference type="PANTHER" id="PTHR10000:SF8">
    <property type="entry name" value="HAD SUPERFAMILY HYDROLASE-LIKE, TYPE 3"/>
    <property type="match status" value="1"/>
</dbReference>
<evidence type="ECO:0000256" key="1">
    <source>
        <dbReference type="SAM" id="MobiDB-lite"/>
    </source>
</evidence>
<dbReference type="AlphaFoldDB" id="A0A1X6X5T8"/>
<gene>
    <name evidence="2" type="ORF">FM110_11710</name>
</gene>
<dbReference type="Proteomes" id="UP000195981">
    <property type="component" value="Unassembled WGS sequence"/>
</dbReference>
<keyword evidence="3" id="KW-1185">Reference proteome</keyword>
<proteinExistence type="predicted"/>
<name>A0A1X6X5T8_9MICO</name>
<dbReference type="Gene3D" id="3.30.1240.10">
    <property type="match status" value="1"/>
</dbReference>
<dbReference type="PANTHER" id="PTHR10000">
    <property type="entry name" value="PHOSPHOSERINE PHOSPHATASE"/>
    <property type="match status" value="1"/>
</dbReference>
<dbReference type="GO" id="GO:0000287">
    <property type="term" value="F:magnesium ion binding"/>
    <property type="evidence" value="ECO:0007669"/>
    <property type="project" value="TreeGrafter"/>
</dbReference>
<dbReference type="RefSeq" id="WP_234992398.1">
    <property type="nucleotide sequence ID" value="NZ_FWFG01000101.1"/>
</dbReference>
<dbReference type="SUPFAM" id="SSF56784">
    <property type="entry name" value="HAD-like"/>
    <property type="match status" value="1"/>
</dbReference>
<dbReference type="Gene3D" id="3.40.50.1000">
    <property type="entry name" value="HAD superfamily/HAD-like"/>
    <property type="match status" value="1"/>
</dbReference>